<keyword evidence="2" id="KW-1185">Reference proteome</keyword>
<comment type="caution">
    <text evidence="1">The sequence shown here is derived from an EMBL/GenBank/DDBJ whole genome shotgun (WGS) entry which is preliminary data.</text>
</comment>
<evidence type="ECO:0000313" key="1">
    <source>
        <dbReference type="EMBL" id="GET47027.1"/>
    </source>
</evidence>
<protein>
    <submittedName>
        <fullName evidence="1">Uncharacterized protein</fullName>
    </submittedName>
</protein>
<dbReference type="RefSeq" id="WP_155285643.1">
    <property type="nucleotide sequence ID" value="NZ_BLBC01000018.1"/>
</dbReference>
<dbReference type="OrthoDB" id="1495572at2"/>
<sequence length="190" mass="23046">MKKRLILVGNKPPTRKNLSEEIASFDYVMRVNRMNYLKETAINRLDGLFLEANIIFKQFFKGGEYKNEIKKMKHILMHKDWYKKFDEWEEYLTKEQYVNIELIKPEYCFKDVGFERPTSSVRLLSHLLNEEKWKDEYDIYITCLDVEKRAFLIDNHPNWSYHKGGGIYEQQYLLQLLKEGQIKRVFDNEK</sequence>
<dbReference type="Proteomes" id="UP000398217">
    <property type="component" value="Unassembled WGS sequence"/>
</dbReference>
<gene>
    <name evidence="1" type="ORF">RCZ01_23290</name>
</gene>
<dbReference type="AlphaFoldDB" id="A0A5M4BCN1"/>
<dbReference type="EMBL" id="BLBC01000018">
    <property type="protein sequence ID" value="GET47027.1"/>
    <property type="molecule type" value="Genomic_DNA"/>
</dbReference>
<name>A0A5M4BCN1_9FLAO</name>
<accession>A0A5M4BCN1</accession>
<organism evidence="1 2">
    <name type="scientific">Capnocytophaga felis</name>
    <dbReference type="NCBI Taxonomy" id="2267611"/>
    <lineage>
        <taxon>Bacteria</taxon>
        <taxon>Pseudomonadati</taxon>
        <taxon>Bacteroidota</taxon>
        <taxon>Flavobacteriia</taxon>
        <taxon>Flavobacteriales</taxon>
        <taxon>Flavobacteriaceae</taxon>
        <taxon>Capnocytophaga</taxon>
    </lineage>
</organism>
<evidence type="ECO:0000313" key="2">
    <source>
        <dbReference type="Proteomes" id="UP000398217"/>
    </source>
</evidence>
<reference evidence="2" key="1">
    <citation type="journal article" date="2020" name="Int. J. Syst. Evol. Microbiol.">
        <title>Capnocytophaga felis sp. nov. isolated from the feline oral cavity.</title>
        <authorList>
            <person name="Suzuki M."/>
            <person name="Umeda K."/>
            <person name="Kimura M."/>
            <person name="Imaoka K."/>
            <person name="Morikawa S."/>
            <person name="Maeda K."/>
        </authorList>
    </citation>
    <scope>NUCLEOTIDE SEQUENCE [LARGE SCALE GENOMIC DNA]</scope>
    <source>
        <strain evidence="2">KC07070</strain>
    </source>
</reference>
<proteinExistence type="predicted"/>